<feature type="region of interest" description="Disordered" evidence="3">
    <location>
        <begin position="504"/>
        <end position="525"/>
    </location>
</feature>
<dbReference type="Pfam" id="PF26282">
    <property type="entry name" value="Ig_TRAPPC9-Trs120_3rd"/>
    <property type="match status" value="1"/>
</dbReference>
<evidence type="ECO:0000259" key="4">
    <source>
        <dbReference type="Pfam" id="PF08626"/>
    </source>
</evidence>
<evidence type="ECO:0000313" key="10">
    <source>
        <dbReference type="Proteomes" id="UP000053477"/>
    </source>
</evidence>
<evidence type="ECO:0000256" key="2">
    <source>
        <dbReference type="ARBA" id="ARBA00023034"/>
    </source>
</evidence>
<dbReference type="InterPro" id="IPR058565">
    <property type="entry name" value="Ig_TRAPPC9_Trs120_1st"/>
</dbReference>
<dbReference type="InterPro" id="IPR058568">
    <property type="entry name" value="Ig_TRAPPC9_Trs120_4th"/>
</dbReference>
<evidence type="ECO:0000313" key="9">
    <source>
        <dbReference type="EMBL" id="KLO10669.1"/>
    </source>
</evidence>
<evidence type="ECO:0000259" key="7">
    <source>
        <dbReference type="Pfam" id="PF26282"/>
    </source>
</evidence>
<name>A0A0H2RFS4_9AGAM</name>
<dbReference type="InterPro" id="IPR058563">
    <property type="entry name" value="Trs120_TRAPPC9_N"/>
</dbReference>
<organism evidence="9 10">
    <name type="scientific">Schizopora paradoxa</name>
    <dbReference type="NCBI Taxonomy" id="27342"/>
    <lineage>
        <taxon>Eukaryota</taxon>
        <taxon>Fungi</taxon>
        <taxon>Dikarya</taxon>
        <taxon>Basidiomycota</taxon>
        <taxon>Agaricomycotina</taxon>
        <taxon>Agaricomycetes</taxon>
        <taxon>Hymenochaetales</taxon>
        <taxon>Schizoporaceae</taxon>
        <taxon>Schizopora</taxon>
    </lineage>
</organism>
<dbReference type="Proteomes" id="UP000053477">
    <property type="component" value="Unassembled WGS sequence"/>
</dbReference>
<feature type="domain" description="Trs120/TRAPPC9 fourth Ig-like" evidence="8">
    <location>
        <begin position="1182"/>
        <end position="1278"/>
    </location>
</feature>
<sequence length="1301" mass="142864">MDCSNFASLAQIQILLIPIGSISRTTFNSWAQTIRTFNEIRLSDVQGDSKDDAHRFMPKPLESGFLLLNYPSHPPPQSRFSLGIFRPSSFPLGVICVASGSQPDSISSIYAEYTTVLSELFPEGTVFPFARNCFVFEEGDGSTNFNMGEAIPGLTIIPSMMGNKDLYVGTLISELCSNILGGFSSFVSVLETVPGNQALNAGMLASMPNFVAARRVAEVNEGLPALNAQHSYPGLSPSSNEPLDVSRIPLKRTSTTGPGNALPSSRSSLGITTAKKRQSTLPPTTSHARLYKVLGDLFLLAGKLMDATIWYNEAVALLKQPNDVLWHASALEGIATANIIEIWTSLQTSSESSLPDSAWATIAEKVLQATSLYSKAAASVDGGDLVADISFLYVSAVLRHSVLLYRTSLSNGLNSFALNSLDTQAENSSGLPLRSDISASLSQAHGPWILHLGPREKIDVLRFIASLYESLLYRRKEAYILRELVSCLMDLFVHGREESRSASLVSSRTSLDGSGERGDREGEVGVREADDVTGNSSIIEIVKYACKVHGVDLGCVQFSDNSGHPPGRSLSSSSRSRKSISNCHFGWPELQIGLVREALAIAEGLPDYPSVVLFALSALRDQEGFVDGDDQYHFHVTASRALATLRRRGDERKLKYWAGNDIVSSIQLMPPSAMRTVIERPWRELKSDQAPSSVQLSSSKRSSTSNSHVEVYKSQRIVVQNESVEFAITLTNTFSFALEITHLALWTTGVPFHQDGCPLTIQGHSSQTITLSGKATESGNLIVRGCVVHLLGAEPCEISVPLLTEDEEHDRLNSLIAAENEAQRPKVLDLNHRLYSSRDRSSTVPNADASRHLELKVVPDQPLLRIRRTTLTNGSVMLYDGETATVRVTLENISGVAVDFFDLSFDDTTKAMEEMALADGQLNVFDAYETEHSLVERPVLSWDRQAHRQKVLPGKEMTVEVKCFGKAGCARGLVEASYAHTESLAGQDEPPPSAFYVRQLPLPLLISVYEMLECHGMDVLPVSSLVVEDIEDNVGDSAHGGEWRSLLARHDKSEWCILALDVRNTYGLAFEVRLTCDEVTTCRVVPPGLTYRLMLPIKRFSLTNEVTSSPIPSLTGRQYVVTSEDSSVHRELFWYREELFKRVHVTWREAVGPRKGELSLRKQRFTTSMLSVLRHEQVTVELSVRHGDQPNGVYQSVPHCVKPNQFVSLEAHIQNRSSTSLALRLSLEAEPSDYVLHEGVLNNVPFGNIDPGSSKTVIVPLVFLAEGHFNLMAQARVIGTEKQSERLHGGQCELTVLVQNA</sequence>
<dbReference type="STRING" id="27342.A0A0H2RFS4"/>
<protein>
    <submittedName>
        <fullName evidence="9">Trs120-domain-containing protein</fullName>
    </submittedName>
</protein>
<keyword evidence="2" id="KW-0333">Golgi apparatus</keyword>
<evidence type="ECO:0000259" key="5">
    <source>
        <dbReference type="Pfam" id="PF26251"/>
    </source>
</evidence>
<dbReference type="Pfam" id="PF26280">
    <property type="entry name" value="Ig_TRAPPC9-Trs120_2nd"/>
    <property type="match status" value="1"/>
</dbReference>
<comment type="subcellular location">
    <subcellularLocation>
        <location evidence="1">Golgi apparatus</location>
    </subcellularLocation>
</comment>
<dbReference type="FunCoup" id="A0A0H2RFS4">
    <property type="interactions" value="63"/>
</dbReference>
<evidence type="ECO:0000256" key="3">
    <source>
        <dbReference type="SAM" id="MobiDB-lite"/>
    </source>
</evidence>
<dbReference type="Pfam" id="PF08626">
    <property type="entry name" value="TRAPPC9-Trs120"/>
    <property type="match status" value="1"/>
</dbReference>
<dbReference type="InterPro" id="IPR013935">
    <property type="entry name" value="Trs120_TRAPPC9"/>
</dbReference>
<evidence type="ECO:0000256" key="1">
    <source>
        <dbReference type="ARBA" id="ARBA00004555"/>
    </source>
</evidence>
<feature type="domain" description="Trs120/TRAPPC9 N-terminal" evidence="4">
    <location>
        <begin position="6"/>
        <end position="348"/>
    </location>
</feature>
<dbReference type="PANTHER" id="PTHR21512">
    <property type="entry name" value="TRAFFICKING PROTEIN PARTICLE COMPLEX SUBUNIT 9"/>
    <property type="match status" value="1"/>
</dbReference>
<dbReference type="InterPro" id="IPR058564">
    <property type="entry name" value="TPR_TRAPPC9_Trs120"/>
</dbReference>
<feature type="compositionally biased region" description="Low complexity" evidence="3">
    <location>
        <begin position="504"/>
        <end position="513"/>
    </location>
</feature>
<dbReference type="PANTHER" id="PTHR21512:SF5">
    <property type="entry name" value="TRAFFICKING PROTEIN PARTICLE COMPLEX SUBUNIT 9"/>
    <property type="match status" value="1"/>
</dbReference>
<feature type="domain" description="Trs120/TRAPPC9 third Ig-like" evidence="7">
    <location>
        <begin position="1013"/>
        <end position="1174"/>
    </location>
</feature>
<dbReference type="InParanoid" id="A0A0H2RFS4"/>
<dbReference type="OrthoDB" id="27962at2759"/>
<evidence type="ECO:0000259" key="6">
    <source>
        <dbReference type="Pfam" id="PF26254"/>
    </source>
</evidence>
<feature type="domain" description="Trs120/TRAPPC9 first Ig-like" evidence="6">
    <location>
        <begin position="663"/>
        <end position="859"/>
    </location>
</feature>
<dbReference type="EMBL" id="KQ086020">
    <property type="protein sequence ID" value="KLO10669.1"/>
    <property type="molecule type" value="Genomic_DNA"/>
</dbReference>
<dbReference type="Pfam" id="PF26251">
    <property type="entry name" value="TPR_TRAPPC9-Trs120"/>
    <property type="match status" value="1"/>
</dbReference>
<gene>
    <name evidence="9" type="ORF">SCHPADRAFT_977081</name>
</gene>
<evidence type="ECO:0000259" key="8">
    <source>
        <dbReference type="Pfam" id="PF26283"/>
    </source>
</evidence>
<keyword evidence="10" id="KW-1185">Reference proteome</keyword>
<feature type="compositionally biased region" description="Basic and acidic residues" evidence="3">
    <location>
        <begin position="514"/>
        <end position="525"/>
    </location>
</feature>
<proteinExistence type="predicted"/>
<dbReference type="InterPro" id="IPR058567">
    <property type="entry name" value="Ig_TRAPPC9_Trs120_3rd"/>
</dbReference>
<feature type="domain" description="Trs120/TRAPPC9 TPR region" evidence="5">
    <location>
        <begin position="391"/>
        <end position="647"/>
    </location>
</feature>
<dbReference type="GO" id="GO:0005802">
    <property type="term" value="C:trans-Golgi network"/>
    <property type="evidence" value="ECO:0007669"/>
    <property type="project" value="TreeGrafter"/>
</dbReference>
<dbReference type="Pfam" id="PF26283">
    <property type="entry name" value="Ig_TRAPPC9-Trs120_4th"/>
    <property type="match status" value="1"/>
</dbReference>
<dbReference type="Pfam" id="PF26254">
    <property type="entry name" value="Ig_TRAPPC9-Trs120_1st"/>
    <property type="match status" value="1"/>
</dbReference>
<reference evidence="9 10" key="1">
    <citation type="submission" date="2015-04" db="EMBL/GenBank/DDBJ databases">
        <title>Complete genome sequence of Schizopora paradoxa KUC8140, a cosmopolitan wood degrader in East Asia.</title>
        <authorList>
            <consortium name="DOE Joint Genome Institute"/>
            <person name="Min B."/>
            <person name="Park H."/>
            <person name="Jang Y."/>
            <person name="Kim J.-J."/>
            <person name="Kim K.H."/>
            <person name="Pangilinan J."/>
            <person name="Lipzen A."/>
            <person name="Riley R."/>
            <person name="Grigoriev I.V."/>
            <person name="Spatafora J.W."/>
            <person name="Choi I.-G."/>
        </authorList>
    </citation>
    <scope>NUCLEOTIDE SEQUENCE [LARGE SCALE GENOMIC DNA]</scope>
    <source>
        <strain evidence="9 10">KUC8140</strain>
    </source>
</reference>
<accession>A0A0H2RFS4</accession>